<comment type="caution">
    <text evidence="1">The sequence shown here is derived from an EMBL/GenBank/DDBJ whole genome shotgun (WGS) entry which is preliminary data.</text>
</comment>
<dbReference type="AlphaFoldDB" id="A0A841FNW4"/>
<protein>
    <submittedName>
        <fullName evidence="1">Uncharacterized protein</fullName>
    </submittedName>
</protein>
<gene>
    <name evidence="1" type="ORF">HNR73_006900</name>
</gene>
<dbReference type="EMBL" id="JACHGT010000019">
    <property type="protein sequence ID" value="MBB6039011.1"/>
    <property type="molecule type" value="Genomic_DNA"/>
</dbReference>
<proteinExistence type="predicted"/>
<keyword evidence="2" id="KW-1185">Reference proteome</keyword>
<evidence type="ECO:0000313" key="1">
    <source>
        <dbReference type="EMBL" id="MBB6039011.1"/>
    </source>
</evidence>
<reference evidence="1 2" key="1">
    <citation type="submission" date="2020-08" db="EMBL/GenBank/DDBJ databases">
        <title>Genomic Encyclopedia of Type Strains, Phase IV (KMG-IV): sequencing the most valuable type-strain genomes for metagenomic binning, comparative biology and taxonomic classification.</title>
        <authorList>
            <person name="Goeker M."/>
        </authorList>
    </citation>
    <scope>NUCLEOTIDE SEQUENCE [LARGE SCALE GENOMIC DNA]</scope>
    <source>
        <strain evidence="1 2">YIM 65646</strain>
    </source>
</reference>
<name>A0A841FNW4_9ACTN</name>
<sequence>MARPGDRAPDVAGGRRLCDVLRGPQWTVLVFGAATPARP</sequence>
<organism evidence="1 2">
    <name type="scientific">Phytomonospora endophytica</name>
    <dbReference type="NCBI Taxonomy" id="714109"/>
    <lineage>
        <taxon>Bacteria</taxon>
        <taxon>Bacillati</taxon>
        <taxon>Actinomycetota</taxon>
        <taxon>Actinomycetes</taxon>
        <taxon>Micromonosporales</taxon>
        <taxon>Micromonosporaceae</taxon>
        <taxon>Phytomonospora</taxon>
    </lineage>
</organism>
<accession>A0A841FNW4</accession>
<evidence type="ECO:0000313" key="2">
    <source>
        <dbReference type="Proteomes" id="UP000548476"/>
    </source>
</evidence>
<dbReference type="Proteomes" id="UP000548476">
    <property type="component" value="Unassembled WGS sequence"/>
</dbReference>